<name>A0AAD6I8W3_PENCN</name>
<sequence>MTSGTLEEPEPGTRHDWRSAELLWDLKDSWSFFANLRDAYRLIKLTRKSLLSPASKKARDLETRDLETPDTAGNLVVTEAGIWRLGSKLGNSYSCTWYGVVFNFIINTSGDVYVSIFNDNGYPVIATVIDSLSKKVVASGNLGLSQHEAYQQTIAKAGEAYTFTVQS</sequence>
<dbReference type="EMBL" id="JAQJZL010000009">
    <property type="protein sequence ID" value="KAJ6037973.1"/>
    <property type="molecule type" value="Genomic_DNA"/>
</dbReference>
<accession>A0AAD6I8W3</accession>
<dbReference type="Proteomes" id="UP001219568">
    <property type="component" value="Unassembled WGS sequence"/>
</dbReference>
<comment type="caution">
    <text evidence="1">The sequence shown here is derived from an EMBL/GenBank/DDBJ whole genome shotgun (WGS) entry which is preliminary data.</text>
</comment>
<keyword evidence="2" id="KW-1185">Reference proteome</keyword>
<reference evidence="1" key="2">
    <citation type="submission" date="2023-01" db="EMBL/GenBank/DDBJ databases">
        <authorList>
            <person name="Petersen C."/>
        </authorList>
    </citation>
    <scope>NUCLEOTIDE SEQUENCE</scope>
    <source>
        <strain evidence="1">IBT 15450</strain>
    </source>
</reference>
<dbReference type="AlphaFoldDB" id="A0AAD6I8W3"/>
<gene>
    <name evidence="1" type="ORF">N7460_007744</name>
</gene>
<proteinExistence type="predicted"/>
<evidence type="ECO:0000313" key="2">
    <source>
        <dbReference type="Proteomes" id="UP001219568"/>
    </source>
</evidence>
<evidence type="ECO:0000313" key="1">
    <source>
        <dbReference type="EMBL" id="KAJ6037973.1"/>
    </source>
</evidence>
<organism evidence="1 2">
    <name type="scientific">Penicillium canescens</name>
    <dbReference type="NCBI Taxonomy" id="5083"/>
    <lineage>
        <taxon>Eukaryota</taxon>
        <taxon>Fungi</taxon>
        <taxon>Dikarya</taxon>
        <taxon>Ascomycota</taxon>
        <taxon>Pezizomycotina</taxon>
        <taxon>Eurotiomycetes</taxon>
        <taxon>Eurotiomycetidae</taxon>
        <taxon>Eurotiales</taxon>
        <taxon>Aspergillaceae</taxon>
        <taxon>Penicillium</taxon>
    </lineage>
</organism>
<reference evidence="1" key="1">
    <citation type="journal article" date="2023" name="IMA Fungus">
        <title>Comparative genomic study of the Penicillium genus elucidates a diverse pangenome and 15 lateral gene transfer events.</title>
        <authorList>
            <person name="Petersen C."/>
            <person name="Sorensen T."/>
            <person name="Nielsen M.R."/>
            <person name="Sondergaard T.E."/>
            <person name="Sorensen J.L."/>
            <person name="Fitzpatrick D.A."/>
            <person name="Frisvad J.C."/>
            <person name="Nielsen K.L."/>
        </authorList>
    </citation>
    <scope>NUCLEOTIDE SEQUENCE</scope>
    <source>
        <strain evidence="1">IBT 15450</strain>
    </source>
</reference>
<protein>
    <submittedName>
        <fullName evidence="1">Uncharacterized protein</fullName>
    </submittedName>
</protein>